<sequence>MTKFERYLTAWPRYHRSKGFGIHSPFAFRFVLRVLRERCPYYAYASLVAKRGEVLAVPKRVRGKASHVVSRNEMRMLFRIANCFNPQRMLLLGEHCGLSAFALLSVSSKSEMRLWKSDYDGSLAAATLSGFGNRIEVDSSVEKAFDAYLGDCGGSMPFVVVSHVPSDEAAVSERLLALVSGERDAVVVVRNLSTDDAVRRIWKSMLGASQSGMSFSNGKTGVFVASSKLPLQHFSLWF</sequence>
<dbReference type="Proteomes" id="UP000824076">
    <property type="component" value="Unassembled WGS sequence"/>
</dbReference>
<proteinExistence type="predicted"/>
<organism evidence="1 2">
    <name type="scientific">Candidatus Limisoma intestinavium</name>
    <dbReference type="NCBI Taxonomy" id="2840856"/>
    <lineage>
        <taxon>Bacteria</taxon>
        <taxon>Pseudomonadati</taxon>
        <taxon>Bacteroidota</taxon>
        <taxon>Bacteroidia</taxon>
        <taxon>Bacteroidales</taxon>
        <taxon>Candidatus Limisoma</taxon>
    </lineage>
</organism>
<gene>
    <name evidence="1" type="ORF">IAD18_08285</name>
</gene>
<evidence type="ECO:0000313" key="1">
    <source>
        <dbReference type="EMBL" id="HIU39646.1"/>
    </source>
</evidence>
<dbReference type="AlphaFoldDB" id="A0A9D1IN43"/>
<reference evidence="1" key="1">
    <citation type="submission" date="2020-10" db="EMBL/GenBank/DDBJ databases">
        <authorList>
            <person name="Gilroy R."/>
        </authorList>
    </citation>
    <scope>NUCLEOTIDE SEQUENCE</scope>
    <source>
        <strain evidence="1">17073</strain>
    </source>
</reference>
<accession>A0A9D1IN43</accession>
<name>A0A9D1IN43_9BACT</name>
<dbReference type="EMBL" id="DVMS01000234">
    <property type="protein sequence ID" value="HIU39646.1"/>
    <property type="molecule type" value="Genomic_DNA"/>
</dbReference>
<protein>
    <submittedName>
        <fullName evidence="1">Uncharacterized protein</fullName>
    </submittedName>
</protein>
<comment type="caution">
    <text evidence="1">The sequence shown here is derived from an EMBL/GenBank/DDBJ whole genome shotgun (WGS) entry which is preliminary data.</text>
</comment>
<reference evidence="1" key="2">
    <citation type="journal article" date="2021" name="PeerJ">
        <title>Extensive microbial diversity within the chicken gut microbiome revealed by metagenomics and culture.</title>
        <authorList>
            <person name="Gilroy R."/>
            <person name="Ravi A."/>
            <person name="Getino M."/>
            <person name="Pursley I."/>
            <person name="Horton D.L."/>
            <person name="Alikhan N.F."/>
            <person name="Baker D."/>
            <person name="Gharbi K."/>
            <person name="Hall N."/>
            <person name="Watson M."/>
            <person name="Adriaenssens E.M."/>
            <person name="Foster-Nyarko E."/>
            <person name="Jarju S."/>
            <person name="Secka A."/>
            <person name="Antonio M."/>
            <person name="Oren A."/>
            <person name="Chaudhuri R.R."/>
            <person name="La Ragione R."/>
            <person name="Hildebrand F."/>
            <person name="Pallen M.J."/>
        </authorList>
    </citation>
    <scope>NUCLEOTIDE SEQUENCE</scope>
    <source>
        <strain evidence="1">17073</strain>
    </source>
</reference>
<evidence type="ECO:0000313" key="2">
    <source>
        <dbReference type="Proteomes" id="UP000824076"/>
    </source>
</evidence>